<dbReference type="EMBL" id="JASCZI010002256">
    <property type="protein sequence ID" value="MED6116019.1"/>
    <property type="molecule type" value="Genomic_DNA"/>
</dbReference>
<comment type="caution">
    <text evidence="1">The sequence shown here is derived from an EMBL/GenBank/DDBJ whole genome shotgun (WGS) entry which is preliminary data.</text>
</comment>
<protein>
    <submittedName>
        <fullName evidence="1">Uncharacterized protein</fullName>
    </submittedName>
</protein>
<keyword evidence="2" id="KW-1185">Reference proteome</keyword>
<name>A0ABU6QVA3_9FABA</name>
<accession>A0ABU6QVA3</accession>
<evidence type="ECO:0000313" key="1">
    <source>
        <dbReference type="EMBL" id="MED6116019.1"/>
    </source>
</evidence>
<organism evidence="1 2">
    <name type="scientific">Stylosanthes scabra</name>
    <dbReference type="NCBI Taxonomy" id="79078"/>
    <lineage>
        <taxon>Eukaryota</taxon>
        <taxon>Viridiplantae</taxon>
        <taxon>Streptophyta</taxon>
        <taxon>Embryophyta</taxon>
        <taxon>Tracheophyta</taxon>
        <taxon>Spermatophyta</taxon>
        <taxon>Magnoliopsida</taxon>
        <taxon>eudicotyledons</taxon>
        <taxon>Gunneridae</taxon>
        <taxon>Pentapetalae</taxon>
        <taxon>rosids</taxon>
        <taxon>fabids</taxon>
        <taxon>Fabales</taxon>
        <taxon>Fabaceae</taxon>
        <taxon>Papilionoideae</taxon>
        <taxon>50 kb inversion clade</taxon>
        <taxon>dalbergioids sensu lato</taxon>
        <taxon>Dalbergieae</taxon>
        <taxon>Pterocarpus clade</taxon>
        <taxon>Stylosanthes</taxon>
    </lineage>
</organism>
<evidence type="ECO:0000313" key="2">
    <source>
        <dbReference type="Proteomes" id="UP001341840"/>
    </source>
</evidence>
<sequence length="103" mass="10987">MAGEGSSRKGTKLPCRGSQRIAALHRAKSQASKKHDVIALSSDSEHEKDGNLEAYAEGALPAAKEGAKDTLPKNNVYDALSAMLHAESENEAEEIPGQWDLNS</sequence>
<proteinExistence type="predicted"/>
<dbReference type="Proteomes" id="UP001341840">
    <property type="component" value="Unassembled WGS sequence"/>
</dbReference>
<reference evidence="1 2" key="1">
    <citation type="journal article" date="2023" name="Plants (Basel)">
        <title>Bridging the Gap: Combining Genomics and Transcriptomics Approaches to Understand Stylosanthes scabra, an Orphan Legume from the Brazilian Caatinga.</title>
        <authorList>
            <person name="Ferreira-Neto J.R.C."/>
            <person name="da Silva M.D."/>
            <person name="Binneck E."/>
            <person name="de Melo N.F."/>
            <person name="da Silva R.H."/>
            <person name="de Melo A.L.T.M."/>
            <person name="Pandolfi V."/>
            <person name="Bustamante F.O."/>
            <person name="Brasileiro-Vidal A.C."/>
            <person name="Benko-Iseppon A.M."/>
        </authorList>
    </citation>
    <scope>NUCLEOTIDE SEQUENCE [LARGE SCALE GENOMIC DNA]</scope>
    <source>
        <tissue evidence="1">Leaves</tissue>
    </source>
</reference>
<gene>
    <name evidence="1" type="ORF">PIB30_096167</name>
</gene>
<feature type="non-terminal residue" evidence="1">
    <location>
        <position position="103"/>
    </location>
</feature>